<comment type="caution">
    <text evidence="1">The sequence shown here is derived from an EMBL/GenBank/DDBJ whole genome shotgun (WGS) entry which is preliminary data.</text>
</comment>
<evidence type="ECO:0000313" key="2">
    <source>
        <dbReference type="Proteomes" id="UP000061665"/>
    </source>
</evidence>
<protein>
    <submittedName>
        <fullName evidence="1">Uncharacterized protein</fullName>
    </submittedName>
</protein>
<proteinExistence type="predicted"/>
<accession>A0AB73FSF0</accession>
<dbReference type="EMBL" id="LOZE01000121">
    <property type="protein sequence ID" value="KVM23321.1"/>
    <property type="molecule type" value="Genomic_DNA"/>
</dbReference>
<evidence type="ECO:0000313" key="1">
    <source>
        <dbReference type="EMBL" id="KVM23321.1"/>
    </source>
</evidence>
<dbReference type="AlphaFoldDB" id="A0AB73FSF0"/>
<gene>
    <name evidence="1" type="ORF">WJ53_17735</name>
</gene>
<sequence length="177" mass="19715">MRGQFPISIRAGVTFDQTFRLNQYEAPTWALSVLLRGPKAINISSSAADSGAHRAQADATTTAAWPAGEYLYSVRVTSGATVREVASGLVTVEADLMGIQDGADARSHAQRTLDALEAVIEKRATRDQERYTINNRELWRTPISDLLKLRDYYRAELRRMKAVQRGNLFGQQVRAVF</sequence>
<organism evidence="1 2">
    <name type="scientific">Burkholderia ubonensis</name>
    <dbReference type="NCBI Taxonomy" id="101571"/>
    <lineage>
        <taxon>Bacteria</taxon>
        <taxon>Pseudomonadati</taxon>
        <taxon>Pseudomonadota</taxon>
        <taxon>Betaproteobacteria</taxon>
        <taxon>Burkholderiales</taxon>
        <taxon>Burkholderiaceae</taxon>
        <taxon>Burkholderia</taxon>
        <taxon>Burkholderia cepacia complex</taxon>
    </lineage>
</organism>
<dbReference type="Proteomes" id="UP000061665">
    <property type="component" value="Unassembled WGS sequence"/>
</dbReference>
<reference evidence="1 2" key="1">
    <citation type="submission" date="2015-11" db="EMBL/GenBank/DDBJ databases">
        <title>Expanding the genomic diversity of Burkholderia species for the development of highly accurate diagnostics.</title>
        <authorList>
            <person name="Sahl J."/>
            <person name="Keim P."/>
            <person name="Wagner D."/>
        </authorList>
    </citation>
    <scope>NUCLEOTIDE SEQUENCE [LARGE SCALE GENOMIC DNA]</scope>
    <source>
        <strain evidence="1 2">MSMB2058</strain>
    </source>
</reference>
<dbReference type="RefSeq" id="WP_059723824.1">
    <property type="nucleotide sequence ID" value="NZ_LOYI01000038.1"/>
</dbReference>
<name>A0AB73FSF0_9BURK</name>